<evidence type="ECO:0000313" key="6">
    <source>
        <dbReference type="Proteomes" id="UP000435985"/>
    </source>
</evidence>
<comment type="caution">
    <text evidence="3">The sequence shown here is derived from an EMBL/GenBank/DDBJ whole genome shotgun (WGS) entry which is preliminary data.</text>
</comment>
<protein>
    <submittedName>
        <fullName evidence="3">DUF4251 domain-containing protein</fullName>
    </submittedName>
</protein>
<dbReference type="Gene3D" id="2.40.128.410">
    <property type="match status" value="1"/>
</dbReference>
<reference evidence="4 5" key="1">
    <citation type="journal article" date="2019" name="Nat. Med.">
        <title>A library of human gut bacterial isolates paired with longitudinal multiomics data enables mechanistic microbiome research.</title>
        <authorList>
            <person name="Poyet M."/>
            <person name="Groussin M."/>
            <person name="Gibbons S.M."/>
            <person name="Avila-Pacheco J."/>
            <person name="Jiang X."/>
            <person name="Kearney S.M."/>
            <person name="Perrotta A.R."/>
            <person name="Berdy B."/>
            <person name="Zhao S."/>
            <person name="Lieberman T.D."/>
            <person name="Swanson P.K."/>
            <person name="Smith M."/>
            <person name="Roesemann S."/>
            <person name="Alexander J.E."/>
            <person name="Rich S.A."/>
            <person name="Livny J."/>
            <person name="Vlamakis H."/>
            <person name="Clish C."/>
            <person name="Bullock K."/>
            <person name="Deik A."/>
            <person name="Scott J."/>
            <person name="Pierce K.A."/>
            <person name="Xavier R.J."/>
            <person name="Alm E.J."/>
        </authorList>
    </citation>
    <scope>NUCLEOTIDE SEQUENCE [LARGE SCALE GENOMIC DNA]</scope>
    <source>
        <strain evidence="3 6">BIOML-A14</strain>
        <strain evidence="1 5">BIOML-A160</strain>
        <strain evidence="2 4">BIOML-A163</strain>
    </source>
</reference>
<dbReference type="Proteomes" id="UP000365824">
    <property type="component" value="Unassembled WGS sequence"/>
</dbReference>
<dbReference type="Proteomes" id="UP000323717">
    <property type="component" value="Unassembled WGS sequence"/>
</dbReference>
<evidence type="ECO:0000313" key="3">
    <source>
        <dbReference type="EMBL" id="KAA4665019.1"/>
    </source>
</evidence>
<dbReference type="EMBL" id="VWLB01000006">
    <property type="protein sequence ID" value="KAA3930227.1"/>
    <property type="molecule type" value="Genomic_DNA"/>
</dbReference>
<evidence type="ECO:0000313" key="5">
    <source>
        <dbReference type="Proteomes" id="UP000365824"/>
    </source>
</evidence>
<dbReference type="Proteomes" id="UP000435985">
    <property type="component" value="Unassembled WGS sequence"/>
</dbReference>
<name>A0A5N4EXB1_BACOV</name>
<evidence type="ECO:0000313" key="1">
    <source>
        <dbReference type="EMBL" id="KAA3930227.1"/>
    </source>
</evidence>
<evidence type="ECO:0000313" key="2">
    <source>
        <dbReference type="EMBL" id="KAA3953135.1"/>
    </source>
</evidence>
<gene>
    <name evidence="3" type="ORF">F3B98_08230</name>
    <name evidence="2" type="ORF">F3D71_06895</name>
    <name evidence="1" type="ORF">F3F25_05335</name>
</gene>
<proteinExistence type="predicted"/>
<dbReference type="AlphaFoldDB" id="A0A5N4EXB1"/>
<dbReference type="EMBL" id="VWLE01000064">
    <property type="protein sequence ID" value="KAA3953135.1"/>
    <property type="molecule type" value="Genomic_DNA"/>
</dbReference>
<dbReference type="RefSeq" id="WP_008650822.1">
    <property type="nucleotide sequence ID" value="NZ_CAAKNR010000237.1"/>
</dbReference>
<accession>A0A5N4EXB1</accession>
<dbReference type="EMBL" id="VWFO01000007">
    <property type="protein sequence ID" value="KAA4665019.1"/>
    <property type="molecule type" value="Genomic_DNA"/>
</dbReference>
<dbReference type="InterPro" id="IPR025347">
    <property type="entry name" value="DUF4251"/>
</dbReference>
<evidence type="ECO:0000313" key="4">
    <source>
        <dbReference type="Proteomes" id="UP000323717"/>
    </source>
</evidence>
<organism evidence="3 6">
    <name type="scientific">Bacteroides ovatus</name>
    <dbReference type="NCBI Taxonomy" id="28116"/>
    <lineage>
        <taxon>Bacteria</taxon>
        <taxon>Pseudomonadati</taxon>
        <taxon>Bacteroidota</taxon>
        <taxon>Bacteroidia</taxon>
        <taxon>Bacteroidales</taxon>
        <taxon>Bacteroidaceae</taxon>
        <taxon>Bacteroides</taxon>
    </lineage>
</organism>
<sequence length="161" mass="18766">MKTKRQVFILLVVVLAGILTLSAQNRKEQRAEVVRNIISSKNYKIYVDTYIPPYRDPKQLNYLDSIEIKNDSVFSDLLYLEESDIPYSDRGNQLIFQAPIKKYVMDIDEKGNARICFSTRTTADYFNFKIEVYSNGSANINVTMQHNQSVNYMGELDMRRE</sequence>
<dbReference type="Pfam" id="PF14059">
    <property type="entry name" value="DUF4251"/>
    <property type="match status" value="1"/>
</dbReference>